<keyword evidence="4" id="KW-0560">Oxidoreductase</keyword>
<dbReference type="PRINTS" id="PR00368">
    <property type="entry name" value="FADPNR"/>
</dbReference>
<dbReference type="PANTHER" id="PTHR42913">
    <property type="entry name" value="APOPTOSIS-INDUCING FACTOR 1"/>
    <property type="match status" value="1"/>
</dbReference>
<dbReference type="InterPro" id="IPR051169">
    <property type="entry name" value="NADH-Q_oxidoreductase"/>
</dbReference>
<feature type="domain" description="FAD/NAD(P)-binding" evidence="5">
    <location>
        <begin position="3"/>
        <end position="287"/>
    </location>
</feature>
<dbReference type="AlphaFoldDB" id="A0A0U3JH08"/>
<dbReference type="NCBIfam" id="TIGR03169">
    <property type="entry name" value="Nterm_to_SelD"/>
    <property type="match status" value="1"/>
</dbReference>
<evidence type="ECO:0000313" key="6">
    <source>
        <dbReference type="EMBL" id="ALV86666.1"/>
    </source>
</evidence>
<evidence type="ECO:0000256" key="3">
    <source>
        <dbReference type="ARBA" id="ARBA00022827"/>
    </source>
</evidence>
<dbReference type="GO" id="GO:0003955">
    <property type="term" value="F:NAD(P)H dehydrogenase (quinone) activity"/>
    <property type="evidence" value="ECO:0007669"/>
    <property type="project" value="TreeGrafter"/>
</dbReference>
<dbReference type="InterPro" id="IPR036188">
    <property type="entry name" value="FAD/NAD-bd_sf"/>
</dbReference>
<sequence>MKKLLLLGAGHAQLSVLEALARQRIAGGDTLLVTPHPRLLYSGMLPGLIAGRYAEDEASIDILALARAAGVHLRLGSAVALDAAARQVTLADGEQIGYDVLSIDTGPTQDRERIPGAREHALFVRPIESFLALWQPTRALADERPLSVVMIGGGAAGVELVLAMRAALGPRAELSLVAEDGVLASHAEAARRRAIAALRRAKVQVLPGRCNVIERKHVVIGDSMRLVCDVPIVATGSDAPAWLAGSSLALDERGFVRVGATLQSTSHGNVLAAGDVIVRDDAPHPRSGVYALRAGEVLAANLRAFVAGGALAPYVPQPRALYLLSTGDGRAIASWGAWSAQGRLLGWWKDRIDRAFIARFRERP</sequence>
<keyword evidence="2" id="KW-0285">Flavoprotein</keyword>
<dbReference type="GO" id="GO:0019646">
    <property type="term" value="P:aerobic electron transport chain"/>
    <property type="evidence" value="ECO:0007669"/>
    <property type="project" value="TreeGrafter"/>
</dbReference>
<reference evidence="6" key="1">
    <citation type="submission" date="2015-10" db="EMBL/GenBank/DDBJ databases">
        <title>Biosynthesis of SCL-MCL polyhydroxyalkanoates by metagenomic clones in Pseudomonas putida.</title>
        <authorList>
            <person name="Cheng J."/>
            <person name="Charles T.C."/>
        </authorList>
    </citation>
    <scope>NUCLEOTIDE SEQUENCE</scope>
</reference>
<evidence type="ECO:0000259" key="5">
    <source>
        <dbReference type="Pfam" id="PF07992"/>
    </source>
</evidence>
<name>A0A0U3JH08_9BACT</name>
<evidence type="ECO:0000256" key="2">
    <source>
        <dbReference type="ARBA" id="ARBA00022630"/>
    </source>
</evidence>
<organism evidence="6">
    <name type="scientific">uncultured bacterium 51</name>
    <dbReference type="NCBI Taxonomy" id="1748279"/>
    <lineage>
        <taxon>Bacteria</taxon>
        <taxon>environmental samples</taxon>
    </lineage>
</organism>
<dbReference type="Pfam" id="PF07992">
    <property type="entry name" value="Pyr_redox_2"/>
    <property type="match status" value="1"/>
</dbReference>
<dbReference type="Gene3D" id="3.50.50.100">
    <property type="match status" value="1"/>
</dbReference>
<dbReference type="PANTHER" id="PTHR42913:SF9">
    <property type="entry name" value="SLR1591 PROTEIN"/>
    <property type="match status" value="1"/>
</dbReference>
<evidence type="ECO:0000256" key="4">
    <source>
        <dbReference type="ARBA" id="ARBA00023002"/>
    </source>
</evidence>
<proteinExistence type="predicted"/>
<dbReference type="SUPFAM" id="SSF51905">
    <property type="entry name" value="FAD/NAD(P)-binding domain"/>
    <property type="match status" value="2"/>
</dbReference>
<dbReference type="InterPro" id="IPR017584">
    <property type="entry name" value="Pyridine_nucleo_diS_OxRdtase_N"/>
</dbReference>
<evidence type="ECO:0000256" key="1">
    <source>
        <dbReference type="ARBA" id="ARBA00001974"/>
    </source>
</evidence>
<accession>A0A0U3JH08</accession>
<dbReference type="EMBL" id="KT944272">
    <property type="protein sequence ID" value="ALV86666.1"/>
    <property type="molecule type" value="Genomic_DNA"/>
</dbReference>
<protein>
    <submittedName>
        <fullName evidence="6">Pyridine nucleotide-disulfide oxidoreductase</fullName>
    </submittedName>
</protein>
<comment type="cofactor">
    <cofactor evidence="1">
        <name>FAD</name>
        <dbReference type="ChEBI" id="CHEBI:57692"/>
    </cofactor>
</comment>
<keyword evidence="3" id="KW-0274">FAD</keyword>
<dbReference type="InterPro" id="IPR023753">
    <property type="entry name" value="FAD/NAD-binding_dom"/>
</dbReference>